<dbReference type="Gene3D" id="1.10.3290.10">
    <property type="entry name" value="Fido-like domain"/>
    <property type="match status" value="1"/>
</dbReference>
<keyword evidence="1" id="KW-0732">Signal</keyword>
<proteinExistence type="predicted"/>
<protein>
    <submittedName>
        <fullName evidence="3">Uncharacterized protein</fullName>
    </submittedName>
</protein>
<dbReference type="WBParaSite" id="Gr19_v10_g8979.t1">
    <property type="protein sequence ID" value="Gr19_v10_g8979.t1"/>
    <property type="gene ID" value="Gr19_v10_g8979"/>
</dbReference>
<dbReference type="Proteomes" id="UP000887572">
    <property type="component" value="Unplaced"/>
</dbReference>
<organism evidence="2 3">
    <name type="scientific">Globodera rostochiensis</name>
    <name type="common">Golden nematode worm</name>
    <name type="synonym">Heterodera rostochiensis</name>
    <dbReference type="NCBI Taxonomy" id="31243"/>
    <lineage>
        <taxon>Eukaryota</taxon>
        <taxon>Metazoa</taxon>
        <taxon>Ecdysozoa</taxon>
        <taxon>Nematoda</taxon>
        <taxon>Chromadorea</taxon>
        <taxon>Rhabditida</taxon>
        <taxon>Tylenchina</taxon>
        <taxon>Tylenchomorpha</taxon>
        <taxon>Tylenchoidea</taxon>
        <taxon>Heteroderidae</taxon>
        <taxon>Heteroderinae</taxon>
        <taxon>Globodera</taxon>
    </lineage>
</organism>
<feature type="signal peptide" evidence="1">
    <location>
        <begin position="1"/>
        <end position="22"/>
    </location>
</feature>
<dbReference type="AlphaFoldDB" id="A0A914IDV6"/>
<accession>A0A914IDV6</accession>
<evidence type="ECO:0000256" key="1">
    <source>
        <dbReference type="SAM" id="SignalP"/>
    </source>
</evidence>
<evidence type="ECO:0000313" key="2">
    <source>
        <dbReference type="Proteomes" id="UP000887572"/>
    </source>
</evidence>
<reference evidence="3" key="1">
    <citation type="submission" date="2022-11" db="UniProtKB">
        <authorList>
            <consortium name="WormBaseParasite"/>
        </authorList>
    </citation>
    <scope>IDENTIFICATION</scope>
</reference>
<dbReference type="InterPro" id="IPR036597">
    <property type="entry name" value="Fido-like_dom_sf"/>
</dbReference>
<evidence type="ECO:0000313" key="3">
    <source>
        <dbReference type="WBParaSite" id="Gr19_v10_g8979.t1"/>
    </source>
</evidence>
<feature type="chain" id="PRO_5036964446" evidence="1">
    <location>
        <begin position="23"/>
        <end position="151"/>
    </location>
</feature>
<name>A0A914IDV6_GLORO</name>
<keyword evidence="2" id="KW-1185">Reference proteome</keyword>
<sequence length="151" mass="17635">MSLVLLCYAFLLTPVLLIICVCAPIPQSWFNVLFRACDRNWQRNDGRGCCDWQRRTTNRPRSHWRRKELHKAIFVGDDFDAMDWDEVPGEMDKFVRWLDAEMNAGVMSAGELAARASHRFAQVFGLSSEHQGWSEFRFPTFLGSEFRFPKL</sequence>